<feature type="compositionally biased region" description="Basic and acidic residues" evidence="1">
    <location>
        <begin position="103"/>
        <end position="140"/>
    </location>
</feature>
<sequence length="215" mass="24367">MGNKVSENIGKEINAKVTKVEANGLYFQLEDGEQAFLPKENMHVGKKKKLTEIFSEGFVVNAKIKNIKKDKIILTQKEEKVDSTPKIVEATKAKHNKKKPKKLNQDSAKKDKESKINEQPKQPKQEENVQEEPKQKTLKDLKKLQYIGNMKISVGRGKKSNLTKLAEEKEEVIELPKVPDGLLDDIITSTTEASEKFSKLVEDLKERSLLEEGGR</sequence>
<dbReference type="SUPFAM" id="SSF50249">
    <property type="entry name" value="Nucleic acid-binding proteins"/>
    <property type="match status" value="1"/>
</dbReference>
<name>A0AAP9KSK8_9BACL</name>
<reference evidence="3 4" key="1">
    <citation type="submission" date="2019-11" db="EMBL/GenBank/DDBJ databases">
        <title>FDA dAtabase for Regulatory Grade micrObial Sequences (FDA-ARGOS): Supporting development and validation of Infectious Disease Dx tests.</title>
        <authorList>
            <person name="Turner S."/>
            <person name="Byrd R."/>
            <person name="Tallon L."/>
            <person name="Sadzewicz L."/>
            <person name="Vavikolanu K."/>
            <person name="Mehta A."/>
            <person name="Aluvathingal J."/>
            <person name="Nadendla S."/>
            <person name="Myers T."/>
            <person name="Yan Y."/>
            <person name="Sichtig H."/>
        </authorList>
    </citation>
    <scope>NUCLEOTIDE SEQUENCE [LARGE SCALE GENOMIC DNA]</scope>
    <source>
        <strain evidence="3 4">FDAARGOS_741</strain>
    </source>
</reference>
<dbReference type="Proteomes" id="UP000425411">
    <property type="component" value="Chromosome"/>
</dbReference>
<feature type="domain" description="S1 motif" evidence="2">
    <location>
        <begin position="10"/>
        <end position="77"/>
    </location>
</feature>
<evidence type="ECO:0000259" key="2">
    <source>
        <dbReference type="PROSITE" id="PS50126"/>
    </source>
</evidence>
<keyword evidence="4" id="KW-1185">Reference proteome</keyword>
<evidence type="ECO:0000313" key="3">
    <source>
        <dbReference type="EMBL" id="QGS08576.1"/>
    </source>
</evidence>
<feature type="compositionally biased region" description="Basic residues" evidence="1">
    <location>
        <begin position="93"/>
        <end position="102"/>
    </location>
</feature>
<evidence type="ECO:0000256" key="1">
    <source>
        <dbReference type="SAM" id="MobiDB-lite"/>
    </source>
</evidence>
<dbReference type="PROSITE" id="PS50126">
    <property type="entry name" value="S1"/>
    <property type="match status" value="1"/>
</dbReference>
<dbReference type="InterPro" id="IPR012340">
    <property type="entry name" value="NA-bd_OB-fold"/>
</dbReference>
<evidence type="ECO:0000313" key="4">
    <source>
        <dbReference type="Proteomes" id="UP000425411"/>
    </source>
</evidence>
<dbReference type="RefSeq" id="WP_004633676.1">
    <property type="nucleotide sequence ID" value="NZ_CP046314.1"/>
</dbReference>
<dbReference type="Gene3D" id="2.40.50.140">
    <property type="entry name" value="Nucleic acid-binding proteins"/>
    <property type="match status" value="1"/>
</dbReference>
<dbReference type="EMBL" id="CP046314">
    <property type="protein sequence ID" value="QGS08576.1"/>
    <property type="molecule type" value="Genomic_DNA"/>
</dbReference>
<proteinExistence type="predicted"/>
<dbReference type="GO" id="GO:0003676">
    <property type="term" value="F:nucleic acid binding"/>
    <property type="evidence" value="ECO:0007669"/>
    <property type="project" value="InterPro"/>
</dbReference>
<dbReference type="CDD" id="cd00164">
    <property type="entry name" value="S1_like"/>
    <property type="match status" value="1"/>
</dbReference>
<dbReference type="AlphaFoldDB" id="A0AAP9KSK8"/>
<accession>A0AAP9KSK8</accession>
<gene>
    <name evidence="3" type="ORF">FOC49_01115</name>
</gene>
<feature type="region of interest" description="Disordered" evidence="1">
    <location>
        <begin position="78"/>
        <end position="140"/>
    </location>
</feature>
<organism evidence="3 4">
    <name type="scientific">Gemella morbillorum</name>
    <dbReference type="NCBI Taxonomy" id="29391"/>
    <lineage>
        <taxon>Bacteria</taxon>
        <taxon>Bacillati</taxon>
        <taxon>Bacillota</taxon>
        <taxon>Bacilli</taxon>
        <taxon>Bacillales</taxon>
        <taxon>Gemellaceae</taxon>
        <taxon>Gemella</taxon>
    </lineage>
</organism>
<protein>
    <submittedName>
        <fullName evidence="3">S1 RNA-binding domain-containing protein</fullName>
    </submittedName>
</protein>
<dbReference type="InterPro" id="IPR003029">
    <property type="entry name" value="S1_domain"/>
</dbReference>
<dbReference type="SMART" id="SM00316">
    <property type="entry name" value="S1"/>
    <property type="match status" value="1"/>
</dbReference>